<organism evidence="4 5">
    <name type="scientific">Oceanobacillus luteolus</name>
    <dbReference type="NCBI Taxonomy" id="1274358"/>
    <lineage>
        <taxon>Bacteria</taxon>
        <taxon>Bacillati</taxon>
        <taxon>Bacillota</taxon>
        <taxon>Bacilli</taxon>
        <taxon>Bacillales</taxon>
        <taxon>Bacillaceae</taxon>
        <taxon>Oceanobacillus</taxon>
    </lineage>
</organism>
<gene>
    <name evidence="4" type="ORF">ACFSBH_10695</name>
</gene>
<proteinExistence type="predicted"/>
<sequence>MIDKAIKVGDSLIVMYALIILAIILYYGSQFSKMILTLKQNIIFPLTGEEQASIRRFPQKPIKSPTLKEQKGGLIGYVSVLLFVIAMFIFTWVYHSEPMIFTGYILIMLPLINIGNILNVFAITKNGVLLGARFIKWETIKRYELQTIDVKHKYYGHAKEVNDQYVLIIHTKLRGHDLIVTSREAKDKLIDLLHEKEIYESELKENESRLL</sequence>
<evidence type="ECO:0000313" key="5">
    <source>
        <dbReference type="Proteomes" id="UP001597221"/>
    </source>
</evidence>
<dbReference type="InterPro" id="IPR043730">
    <property type="entry name" value="DUF5673"/>
</dbReference>
<keyword evidence="2" id="KW-0472">Membrane</keyword>
<accession>A0ABW4HR78</accession>
<name>A0ABW4HR78_9BACI</name>
<evidence type="ECO:0000259" key="3">
    <source>
        <dbReference type="Pfam" id="PF18923"/>
    </source>
</evidence>
<keyword evidence="2" id="KW-0812">Transmembrane</keyword>
<reference evidence="5" key="1">
    <citation type="journal article" date="2019" name="Int. J. Syst. Evol. Microbiol.">
        <title>The Global Catalogue of Microorganisms (GCM) 10K type strain sequencing project: providing services to taxonomists for standard genome sequencing and annotation.</title>
        <authorList>
            <consortium name="The Broad Institute Genomics Platform"/>
            <consortium name="The Broad Institute Genome Sequencing Center for Infectious Disease"/>
            <person name="Wu L."/>
            <person name="Ma J."/>
        </authorList>
    </citation>
    <scope>NUCLEOTIDE SEQUENCE [LARGE SCALE GENOMIC DNA]</scope>
    <source>
        <strain evidence="5">CGMCC 1.12376</strain>
    </source>
</reference>
<feature type="coiled-coil region" evidence="1">
    <location>
        <begin position="182"/>
        <end position="209"/>
    </location>
</feature>
<dbReference type="Pfam" id="PF18923">
    <property type="entry name" value="DUF5673"/>
    <property type="match status" value="1"/>
</dbReference>
<feature type="transmembrane region" description="Helical" evidence="2">
    <location>
        <begin position="100"/>
        <end position="123"/>
    </location>
</feature>
<dbReference type="Proteomes" id="UP001597221">
    <property type="component" value="Unassembled WGS sequence"/>
</dbReference>
<keyword evidence="5" id="KW-1185">Reference proteome</keyword>
<protein>
    <submittedName>
        <fullName evidence="4">DUF5673 domain-containing protein</fullName>
    </submittedName>
</protein>
<feature type="transmembrane region" description="Helical" evidence="2">
    <location>
        <begin position="74"/>
        <end position="94"/>
    </location>
</feature>
<evidence type="ECO:0000256" key="2">
    <source>
        <dbReference type="SAM" id="Phobius"/>
    </source>
</evidence>
<keyword evidence="1" id="KW-0175">Coiled coil</keyword>
<evidence type="ECO:0000256" key="1">
    <source>
        <dbReference type="SAM" id="Coils"/>
    </source>
</evidence>
<feature type="domain" description="DUF5673" evidence="3">
    <location>
        <begin position="121"/>
        <end position="195"/>
    </location>
</feature>
<comment type="caution">
    <text evidence="4">The sequence shown here is derived from an EMBL/GenBank/DDBJ whole genome shotgun (WGS) entry which is preliminary data.</text>
</comment>
<evidence type="ECO:0000313" key="4">
    <source>
        <dbReference type="EMBL" id="MFD1608123.1"/>
    </source>
</evidence>
<keyword evidence="2" id="KW-1133">Transmembrane helix</keyword>
<dbReference type="RefSeq" id="WP_379597443.1">
    <property type="nucleotide sequence ID" value="NZ_JBHUDE010000046.1"/>
</dbReference>
<dbReference type="EMBL" id="JBHUDE010000046">
    <property type="protein sequence ID" value="MFD1608123.1"/>
    <property type="molecule type" value="Genomic_DNA"/>
</dbReference>
<feature type="transmembrane region" description="Helical" evidence="2">
    <location>
        <begin position="12"/>
        <end position="29"/>
    </location>
</feature>